<organism evidence="1 2">
    <name type="scientific">Daphnia magna</name>
    <dbReference type="NCBI Taxonomy" id="35525"/>
    <lineage>
        <taxon>Eukaryota</taxon>
        <taxon>Metazoa</taxon>
        <taxon>Ecdysozoa</taxon>
        <taxon>Arthropoda</taxon>
        <taxon>Crustacea</taxon>
        <taxon>Branchiopoda</taxon>
        <taxon>Diplostraca</taxon>
        <taxon>Cladocera</taxon>
        <taxon>Anomopoda</taxon>
        <taxon>Daphniidae</taxon>
        <taxon>Daphnia</taxon>
    </lineage>
</organism>
<accession>A0ABQ9ZAJ8</accession>
<reference evidence="1 2" key="1">
    <citation type="journal article" date="2023" name="Nucleic Acids Res.">
        <title>The hologenome of Daphnia magna reveals possible DNA methylation and microbiome-mediated evolution of the host genome.</title>
        <authorList>
            <person name="Chaturvedi A."/>
            <person name="Li X."/>
            <person name="Dhandapani V."/>
            <person name="Marshall H."/>
            <person name="Kissane S."/>
            <person name="Cuenca-Cambronero M."/>
            <person name="Asole G."/>
            <person name="Calvet F."/>
            <person name="Ruiz-Romero M."/>
            <person name="Marangio P."/>
            <person name="Guigo R."/>
            <person name="Rago D."/>
            <person name="Mirbahai L."/>
            <person name="Eastwood N."/>
            <person name="Colbourne J.K."/>
            <person name="Zhou J."/>
            <person name="Mallon E."/>
            <person name="Orsini L."/>
        </authorList>
    </citation>
    <scope>NUCLEOTIDE SEQUENCE [LARGE SCALE GENOMIC DNA]</scope>
    <source>
        <strain evidence="1">LRV0_1</strain>
    </source>
</reference>
<dbReference type="EMBL" id="JAOYFB010000003">
    <property type="protein sequence ID" value="KAK4009520.1"/>
    <property type="molecule type" value="Genomic_DNA"/>
</dbReference>
<protein>
    <submittedName>
        <fullName evidence="1">Uncharacterized protein</fullName>
    </submittedName>
</protein>
<evidence type="ECO:0000313" key="1">
    <source>
        <dbReference type="EMBL" id="KAK4009520.1"/>
    </source>
</evidence>
<evidence type="ECO:0000313" key="2">
    <source>
        <dbReference type="Proteomes" id="UP001234178"/>
    </source>
</evidence>
<dbReference type="Proteomes" id="UP001234178">
    <property type="component" value="Unassembled WGS sequence"/>
</dbReference>
<proteinExistence type="predicted"/>
<comment type="caution">
    <text evidence="1">The sequence shown here is derived from an EMBL/GenBank/DDBJ whole genome shotgun (WGS) entry which is preliminary data.</text>
</comment>
<keyword evidence="2" id="KW-1185">Reference proteome</keyword>
<name>A0ABQ9ZAJ8_9CRUS</name>
<sequence length="97" mass="10926">MPDSNNEKYPPAATGMLQNSIVAPSLAINPRMMMYCPWPTATVASWQVPFLLHVSQIQKKQKVYVSLRQFFSLTLSPIQLVLFFDTNAIARLIPSNT</sequence>
<gene>
    <name evidence="1" type="ORF">OUZ56_018647</name>
</gene>